<dbReference type="InterPro" id="IPR032312">
    <property type="entry name" value="LacZ_4"/>
</dbReference>
<dbReference type="InterPro" id="IPR006104">
    <property type="entry name" value="Glyco_hydro_2_N"/>
</dbReference>
<evidence type="ECO:0000256" key="9">
    <source>
        <dbReference type="ARBA" id="ARBA00032230"/>
    </source>
</evidence>
<dbReference type="InterPro" id="IPR006102">
    <property type="entry name" value="Ig-like_GH2"/>
</dbReference>
<gene>
    <name evidence="12" type="ORF">ALGA_0433</name>
</gene>
<dbReference type="InterPro" id="IPR023230">
    <property type="entry name" value="Glyco_hydro_2_CS"/>
</dbReference>
<proteinExistence type="inferred from homology"/>
<keyword evidence="7" id="KW-0106">Calcium</keyword>
<protein>
    <recommendedName>
        <fullName evidence="5 10">Beta-galactosidase</fullName>
        <ecNumber evidence="5 10">3.2.1.23</ecNumber>
    </recommendedName>
    <alternativeName>
        <fullName evidence="9 10">Lactase</fullName>
    </alternativeName>
</protein>
<sequence length="1050" mass="120668">MNKYLIILITIVSFISCNSQVETKPIYVADKWENPEWENPEIFQINREEPTATFYRYADERSALEHVSWKNSPLYQSLNGTWKFYYADSVQARPADFYKTDFDIEQWDTITVPSNWELKGHGIPVYTNRTYMFPPNPPYIPHNINSNGSYKRDFEISDDWNGKDIYLHFEGVSGAMYVWLNGKMLGYNEGSKTPAEYKITDFVKEGKNSLAVQVLRWSDASYMEDQDFWRLSGIERDVYVYATNIVSLRDFRVTSDLENDYKDGVFKVDLKVDNHTDGIVEKEVKFQLFDRNIEVFAETKKVELKQGRTSIKFKKNIPNVKKWNAETPNLYTLLLSVNGESTAIKVGFRNIAIKNNQFLVNGQPVLLKGANLHDHSDTEGHVISEELTLLDLEVMKQNNLNAIRCSHYPKNPHFYRLCDKYGFYVVDEANIETHGMGTTNQGLDKNIKAQKIHPAYLPQWKGMHMDRTVRMFERDKNHPSIVIWSLGNEAGNGENFFATYAWLKEEDTTRLTQYEGATKYTNSDIQAPMYWSIQRMIQYAENNPTRPLIQCEYAHAMGNSTGNLQDYWDVIEKYDIMQGGFIWDWVDQGILSKNKKGEEFWAYGGDLGGADLQNDQNFCLNGIVNPDRTAHPALYEVKKVYQYIKFKNVDIRKGKIEIKNRYDFTNLNTFDFIWRLLKNGEEIANGTLPVLNVAPYTSRKVKINLPKLYDATAEYHVNVYATTKTATDLVPNGHIVAYEQFELARPNAQTVFSKNDGSLKLNTKESSIQITGNGFNMSFSKTSGELTSLDYGYGNILLRGVQVNFWRATTDNDFGFKMPKKLAVWKEASKNQVLESLETIKNATSNIVVTAKYNLKDVKGNLVIDYTIDAKGKILIKTSISGIDSELPVLPRFGNNFIVKNEFSNVKWFGRGPHENYQDRNTSALVGLYKASVEDLYFPYIRPQENGYKTDTRWVSLTNKKGNGIKVIATDLISFSAHHQYNDDFDAGNVKAQRHTTDIIKRDLVNINIDYKQMGVGGDNSWGRMAHDKYQIKARDLSYSYSIEAIKAEK</sequence>
<evidence type="ECO:0000256" key="10">
    <source>
        <dbReference type="RuleBase" id="RU361154"/>
    </source>
</evidence>
<evidence type="ECO:0000256" key="2">
    <source>
        <dbReference type="ARBA" id="ARBA00001913"/>
    </source>
</evidence>
<evidence type="ECO:0000256" key="4">
    <source>
        <dbReference type="ARBA" id="ARBA00011245"/>
    </source>
</evidence>
<dbReference type="PANTHER" id="PTHR46323:SF2">
    <property type="entry name" value="BETA-GALACTOSIDASE"/>
    <property type="match status" value="1"/>
</dbReference>
<dbReference type="InterPro" id="IPR050347">
    <property type="entry name" value="Bact_Beta-galactosidase"/>
</dbReference>
<evidence type="ECO:0000256" key="3">
    <source>
        <dbReference type="ARBA" id="ARBA00007401"/>
    </source>
</evidence>
<dbReference type="InterPro" id="IPR013783">
    <property type="entry name" value="Ig-like_fold"/>
</dbReference>
<dbReference type="AlphaFoldDB" id="A0A1Y1CEQ3"/>
<dbReference type="PANTHER" id="PTHR46323">
    <property type="entry name" value="BETA-GALACTOSIDASE"/>
    <property type="match status" value="1"/>
</dbReference>
<name>A0A1Y1CEQ3_9BACT</name>
<dbReference type="PROSITE" id="PS00719">
    <property type="entry name" value="GLYCOSYL_HYDROL_F2_1"/>
    <property type="match status" value="1"/>
</dbReference>
<dbReference type="SUPFAM" id="SSF51445">
    <property type="entry name" value="(Trans)glycosidases"/>
    <property type="match status" value="1"/>
</dbReference>
<dbReference type="InterPro" id="IPR006101">
    <property type="entry name" value="Glyco_hydro_2"/>
</dbReference>
<dbReference type="PROSITE" id="PS51257">
    <property type="entry name" value="PROKAR_LIPOPROTEIN"/>
    <property type="match status" value="1"/>
</dbReference>
<evidence type="ECO:0000256" key="1">
    <source>
        <dbReference type="ARBA" id="ARBA00001412"/>
    </source>
</evidence>
<comment type="cofactor">
    <cofactor evidence="2">
        <name>Ca(2+)</name>
        <dbReference type="ChEBI" id="CHEBI:29108"/>
    </cofactor>
</comment>
<dbReference type="InterPro" id="IPR006103">
    <property type="entry name" value="Glyco_hydro_2_cat"/>
</dbReference>
<dbReference type="KEGG" id="mbas:ALGA_0433"/>
<dbReference type="EC" id="3.2.1.23" evidence="5 10"/>
<dbReference type="InterPro" id="IPR017853">
    <property type="entry name" value="GH"/>
</dbReference>
<reference evidence="12 13" key="1">
    <citation type="journal article" date="2018" name="Mar. Genomics">
        <title>Complete genome sequence of Marinifilaceae bacterium strain SPP2, isolated from the Antarctic marine sediment.</title>
        <authorList>
            <person name="Watanabe M."/>
            <person name="Kojima H."/>
            <person name="Fukui M."/>
        </authorList>
    </citation>
    <scope>NUCLEOTIDE SEQUENCE [LARGE SCALE GENOMIC DNA]</scope>
    <source>
        <strain evidence="12 13">SPP2</strain>
    </source>
</reference>
<comment type="catalytic activity">
    <reaction evidence="1 10">
        <text>Hydrolysis of terminal non-reducing beta-D-galactose residues in beta-D-galactosides.</text>
        <dbReference type="EC" id="3.2.1.23"/>
    </reaction>
</comment>
<dbReference type="OrthoDB" id="9801077at2"/>
<dbReference type="GO" id="GO:0030246">
    <property type="term" value="F:carbohydrate binding"/>
    <property type="evidence" value="ECO:0007669"/>
    <property type="project" value="InterPro"/>
</dbReference>
<dbReference type="Gene3D" id="2.60.40.10">
    <property type="entry name" value="Immunoglobulins"/>
    <property type="match status" value="2"/>
</dbReference>
<comment type="similarity">
    <text evidence="3 10">Belongs to the glycosyl hydrolase 2 family.</text>
</comment>
<dbReference type="SUPFAM" id="SSF49785">
    <property type="entry name" value="Galactose-binding domain-like"/>
    <property type="match status" value="1"/>
</dbReference>
<evidence type="ECO:0000313" key="13">
    <source>
        <dbReference type="Proteomes" id="UP000218267"/>
    </source>
</evidence>
<organism evidence="12 13">
    <name type="scientific">Labilibaculum antarcticum</name>
    <dbReference type="NCBI Taxonomy" id="1717717"/>
    <lineage>
        <taxon>Bacteria</taxon>
        <taxon>Pseudomonadati</taxon>
        <taxon>Bacteroidota</taxon>
        <taxon>Bacteroidia</taxon>
        <taxon>Marinilabiliales</taxon>
        <taxon>Marinifilaceae</taxon>
        <taxon>Labilibaculum</taxon>
    </lineage>
</organism>
<dbReference type="RefSeq" id="WP_096427741.1">
    <property type="nucleotide sequence ID" value="NZ_AP018042.1"/>
</dbReference>
<feature type="domain" description="Beta galactosidase small chain/" evidence="11">
    <location>
        <begin position="769"/>
        <end position="1044"/>
    </location>
</feature>
<evidence type="ECO:0000256" key="7">
    <source>
        <dbReference type="ARBA" id="ARBA00022837"/>
    </source>
</evidence>
<comment type="subunit">
    <text evidence="4">Monomer.</text>
</comment>
<dbReference type="SUPFAM" id="SSF74650">
    <property type="entry name" value="Galactose mutarotase-like"/>
    <property type="match status" value="1"/>
</dbReference>
<keyword evidence="8 10" id="KW-0326">Glycosidase</keyword>
<dbReference type="Pfam" id="PF02837">
    <property type="entry name" value="Glyco_hydro_2_N"/>
    <property type="match status" value="1"/>
</dbReference>
<dbReference type="Pfam" id="PF16353">
    <property type="entry name" value="LacZ_4"/>
    <property type="match status" value="1"/>
</dbReference>
<accession>A0A1Y1CEQ3</accession>
<evidence type="ECO:0000259" key="11">
    <source>
        <dbReference type="SMART" id="SM01038"/>
    </source>
</evidence>
<dbReference type="Gene3D" id="3.20.20.80">
    <property type="entry name" value="Glycosidases"/>
    <property type="match status" value="1"/>
</dbReference>
<dbReference type="InterPro" id="IPR008979">
    <property type="entry name" value="Galactose-bd-like_sf"/>
</dbReference>
<keyword evidence="13" id="KW-1185">Reference proteome</keyword>
<evidence type="ECO:0000313" key="12">
    <source>
        <dbReference type="EMBL" id="BAX78827.1"/>
    </source>
</evidence>
<evidence type="ECO:0000256" key="5">
    <source>
        <dbReference type="ARBA" id="ARBA00012756"/>
    </source>
</evidence>
<dbReference type="GO" id="GO:0004565">
    <property type="term" value="F:beta-galactosidase activity"/>
    <property type="evidence" value="ECO:0007669"/>
    <property type="project" value="UniProtKB-EC"/>
</dbReference>
<dbReference type="Pfam" id="PF02929">
    <property type="entry name" value="Bgal_small_N"/>
    <property type="match status" value="1"/>
</dbReference>
<keyword evidence="6 10" id="KW-0378">Hydrolase</keyword>
<dbReference type="Pfam" id="PF00703">
    <property type="entry name" value="Glyco_hydro_2"/>
    <property type="match status" value="1"/>
</dbReference>
<reference evidence="13" key="2">
    <citation type="journal article" date="2020" name="Antonie Van Leeuwenhoek">
        <title>Labilibaculum antarcticum sp. nov., a novel facultative anaerobic, psychrotorelant bacterium isolated from marine sediment of Antarctica.</title>
        <authorList>
            <person name="Watanabe M."/>
            <person name="Kojima H."/>
            <person name="Fukui M."/>
        </authorList>
    </citation>
    <scope>NUCLEOTIDE SEQUENCE [LARGE SCALE GENOMIC DNA]</scope>
    <source>
        <strain evidence="13">SPP2</strain>
    </source>
</reference>
<dbReference type="GO" id="GO:0009341">
    <property type="term" value="C:beta-galactosidase complex"/>
    <property type="evidence" value="ECO:0007669"/>
    <property type="project" value="InterPro"/>
</dbReference>
<evidence type="ECO:0000256" key="8">
    <source>
        <dbReference type="ARBA" id="ARBA00023295"/>
    </source>
</evidence>
<dbReference type="Proteomes" id="UP000218267">
    <property type="component" value="Chromosome"/>
</dbReference>
<evidence type="ECO:0000256" key="6">
    <source>
        <dbReference type="ARBA" id="ARBA00022801"/>
    </source>
</evidence>
<dbReference type="InterPro" id="IPR011013">
    <property type="entry name" value="Gal_mutarotase_sf_dom"/>
</dbReference>
<dbReference type="InterPro" id="IPR023232">
    <property type="entry name" value="Glyco_hydro_2_AS"/>
</dbReference>
<dbReference type="PRINTS" id="PR00132">
    <property type="entry name" value="GLHYDRLASE2"/>
</dbReference>
<dbReference type="SUPFAM" id="SSF49303">
    <property type="entry name" value="beta-Galactosidase/glucuronidase domain"/>
    <property type="match status" value="2"/>
</dbReference>
<dbReference type="PROSITE" id="PS00608">
    <property type="entry name" value="GLYCOSYL_HYDROL_F2_2"/>
    <property type="match status" value="1"/>
</dbReference>
<dbReference type="EMBL" id="AP018042">
    <property type="protein sequence ID" value="BAX78827.1"/>
    <property type="molecule type" value="Genomic_DNA"/>
</dbReference>
<dbReference type="InterPro" id="IPR004199">
    <property type="entry name" value="B-gal_small/dom_5"/>
</dbReference>
<dbReference type="GO" id="GO:0005990">
    <property type="term" value="P:lactose catabolic process"/>
    <property type="evidence" value="ECO:0007669"/>
    <property type="project" value="TreeGrafter"/>
</dbReference>
<dbReference type="Gene3D" id="2.70.98.10">
    <property type="match status" value="1"/>
</dbReference>
<dbReference type="Gene3D" id="2.60.120.260">
    <property type="entry name" value="Galactose-binding domain-like"/>
    <property type="match status" value="1"/>
</dbReference>
<dbReference type="InterPro" id="IPR036156">
    <property type="entry name" value="Beta-gal/glucu_dom_sf"/>
</dbReference>
<dbReference type="InterPro" id="IPR014718">
    <property type="entry name" value="GH-type_carb-bd"/>
</dbReference>
<dbReference type="SMART" id="SM01038">
    <property type="entry name" value="Bgal_small_N"/>
    <property type="match status" value="1"/>
</dbReference>
<dbReference type="Pfam" id="PF02836">
    <property type="entry name" value="Glyco_hydro_2_C"/>
    <property type="match status" value="1"/>
</dbReference>